<name>A0A1X0ZF53_PSEPU</name>
<dbReference type="Gene3D" id="1.10.1740.10">
    <property type="match status" value="1"/>
</dbReference>
<dbReference type="EMBL" id="WOWR01000011">
    <property type="protein sequence ID" value="KAF0254745.1"/>
    <property type="molecule type" value="Genomic_DNA"/>
</dbReference>
<dbReference type="AlphaFoldDB" id="A0A1X0ZF53"/>
<evidence type="ECO:0000256" key="2">
    <source>
        <dbReference type="ARBA" id="ARBA00023015"/>
    </source>
</evidence>
<dbReference type="SUPFAM" id="SSF88946">
    <property type="entry name" value="Sigma2 domain of RNA polymerase sigma factors"/>
    <property type="match status" value="1"/>
</dbReference>
<dbReference type="NCBIfam" id="TIGR02937">
    <property type="entry name" value="sigma70-ECF"/>
    <property type="match status" value="1"/>
</dbReference>
<evidence type="ECO:0000256" key="4">
    <source>
        <dbReference type="ARBA" id="ARBA00023163"/>
    </source>
</evidence>
<dbReference type="InterPro" id="IPR013249">
    <property type="entry name" value="RNA_pol_sigma70_r4_t2"/>
</dbReference>
<dbReference type="InterPro" id="IPR013324">
    <property type="entry name" value="RNA_pol_sigma_r3/r4-like"/>
</dbReference>
<dbReference type="Pfam" id="PF04542">
    <property type="entry name" value="Sigma70_r2"/>
    <property type="match status" value="1"/>
</dbReference>
<feature type="domain" description="RNA polymerase sigma-70 region 2" evidence="5">
    <location>
        <begin position="13"/>
        <end position="78"/>
    </location>
</feature>
<reference evidence="8" key="2">
    <citation type="submission" date="2023-03" db="EMBL/GenBank/DDBJ databases">
        <title>Draft assemblies of triclosan tolerant bacteria isolated from returned activated sludge.</title>
        <authorList>
            <person name="Van Hamelsveld S."/>
        </authorList>
    </citation>
    <scope>NUCLEOTIDE SEQUENCE</scope>
    <source>
        <strain evidence="8">GW210012_S60</strain>
    </source>
</reference>
<keyword evidence="4" id="KW-0804">Transcription</keyword>
<accession>A0A1X0ZF53</accession>
<dbReference type="SUPFAM" id="SSF88659">
    <property type="entry name" value="Sigma3 and sigma4 domains of RNA polymerase sigma factors"/>
    <property type="match status" value="1"/>
</dbReference>
<dbReference type="GO" id="GO:0003677">
    <property type="term" value="F:DNA binding"/>
    <property type="evidence" value="ECO:0007669"/>
    <property type="project" value="InterPro"/>
</dbReference>
<feature type="domain" description="RNA polymerase sigma factor 70 region 4 type 2" evidence="6">
    <location>
        <begin position="109"/>
        <end position="161"/>
    </location>
</feature>
<evidence type="ECO:0000313" key="7">
    <source>
        <dbReference type="EMBL" id="KAF0254745.1"/>
    </source>
</evidence>
<reference evidence="7 9" key="1">
    <citation type="submission" date="2019-12" db="EMBL/GenBank/DDBJ databases">
        <authorList>
            <person name="Woiski C."/>
        </authorList>
    </citation>
    <scope>NUCLEOTIDE SEQUENCE [LARGE SCALE GENOMIC DNA]</scope>
    <source>
        <strain evidence="7 9">BOE100</strain>
    </source>
</reference>
<dbReference type="PANTHER" id="PTHR43133">
    <property type="entry name" value="RNA POLYMERASE ECF-TYPE SIGMA FACTO"/>
    <property type="match status" value="1"/>
</dbReference>
<evidence type="ECO:0000313" key="8">
    <source>
        <dbReference type="EMBL" id="MDF3869608.1"/>
    </source>
</evidence>
<comment type="caution">
    <text evidence="7">The sequence shown here is derived from an EMBL/GenBank/DDBJ whole genome shotgun (WGS) entry which is preliminary data.</text>
</comment>
<evidence type="ECO:0000256" key="3">
    <source>
        <dbReference type="ARBA" id="ARBA00023082"/>
    </source>
</evidence>
<dbReference type="EMBL" id="JARJLO010000049">
    <property type="protein sequence ID" value="MDF3869608.1"/>
    <property type="molecule type" value="Genomic_DNA"/>
</dbReference>
<dbReference type="InterPro" id="IPR013325">
    <property type="entry name" value="RNA_pol_sigma_r2"/>
</dbReference>
<evidence type="ECO:0000313" key="9">
    <source>
        <dbReference type="Proteomes" id="UP000442695"/>
    </source>
</evidence>
<organism evidence="7 9">
    <name type="scientific">Pseudomonas putida</name>
    <name type="common">Arthrobacter siderocapsulatus</name>
    <dbReference type="NCBI Taxonomy" id="303"/>
    <lineage>
        <taxon>Bacteria</taxon>
        <taxon>Pseudomonadati</taxon>
        <taxon>Pseudomonadota</taxon>
        <taxon>Gammaproteobacteria</taxon>
        <taxon>Pseudomonadales</taxon>
        <taxon>Pseudomonadaceae</taxon>
        <taxon>Pseudomonas</taxon>
    </lineage>
</organism>
<dbReference type="RefSeq" id="WP_016500433.1">
    <property type="nucleotide sequence ID" value="NZ_BBQL01000026.1"/>
</dbReference>
<dbReference type="InterPro" id="IPR036388">
    <property type="entry name" value="WH-like_DNA-bd_sf"/>
</dbReference>
<keyword evidence="3" id="KW-0731">Sigma factor</keyword>
<evidence type="ECO:0000256" key="1">
    <source>
        <dbReference type="ARBA" id="ARBA00010641"/>
    </source>
</evidence>
<dbReference type="Proteomes" id="UP000442695">
    <property type="component" value="Unassembled WGS sequence"/>
</dbReference>
<dbReference type="InterPro" id="IPR014284">
    <property type="entry name" value="RNA_pol_sigma-70_dom"/>
</dbReference>
<evidence type="ECO:0000259" key="6">
    <source>
        <dbReference type="Pfam" id="PF08281"/>
    </source>
</evidence>
<comment type="similarity">
    <text evidence="1">Belongs to the sigma-70 factor family. ECF subfamily.</text>
</comment>
<dbReference type="GO" id="GO:0016987">
    <property type="term" value="F:sigma factor activity"/>
    <property type="evidence" value="ECO:0007669"/>
    <property type="project" value="UniProtKB-KW"/>
</dbReference>
<proteinExistence type="inferred from homology"/>
<evidence type="ECO:0000259" key="5">
    <source>
        <dbReference type="Pfam" id="PF04542"/>
    </source>
</evidence>
<dbReference type="InterPro" id="IPR039425">
    <property type="entry name" value="RNA_pol_sigma-70-like"/>
</dbReference>
<dbReference type="Pfam" id="PF08281">
    <property type="entry name" value="Sigma70_r4_2"/>
    <property type="match status" value="1"/>
</dbReference>
<dbReference type="PANTHER" id="PTHR43133:SF63">
    <property type="entry name" value="RNA POLYMERASE SIGMA FACTOR FECI-RELATED"/>
    <property type="match status" value="1"/>
</dbReference>
<dbReference type="GO" id="GO:0006352">
    <property type="term" value="P:DNA-templated transcription initiation"/>
    <property type="evidence" value="ECO:0007669"/>
    <property type="project" value="InterPro"/>
</dbReference>
<dbReference type="Gene3D" id="1.10.10.10">
    <property type="entry name" value="Winged helix-like DNA-binding domain superfamily/Winged helix DNA-binding domain"/>
    <property type="match status" value="1"/>
</dbReference>
<sequence>MDSTSTRKLGFFFSDHHRWLLQHIQKRLRNHADAEDTAAETFCQMLGARVDPDSIQQPRAYLTVIARRLIFDRHRRRQLEQAYLEHLARLPEAVAPSAEEQLLLIEALVSIDEALDGLPAVVKATFLYSQLDGMHYADIAAKLQISERSVSRYMKQALRQCYLCEVQA</sequence>
<gene>
    <name evidence="7" type="ORF">GN299_10980</name>
    <name evidence="8" type="ORF">P3W50_03910</name>
</gene>
<keyword evidence="2" id="KW-0805">Transcription regulation</keyword>
<dbReference type="Proteomes" id="UP001217741">
    <property type="component" value="Unassembled WGS sequence"/>
</dbReference>
<protein>
    <submittedName>
        <fullName evidence="7">Sigma-70 family RNA polymerase sigma factor</fullName>
    </submittedName>
</protein>
<dbReference type="InterPro" id="IPR007627">
    <property type="entry name" value="RNA_pol_sigma70_r2"/>
</dbReference>
<dbReference type="GeneID" id="45524861"/>